<dbReference type="InterPro" id="IPR003111">
    <property type="entry name" value="Lon_prtase_N"/>
</dbReference>
<name>B8AJQ1_ORYSI</name>
<gene>
    <name evidence="2" type="ORF">OsI_11996</name>
</gene>
<protein>
    <recommendedName>
        <fullName evidence="1">Lon N-terminal domain-containing protein</fullName>
    </recommendedName>
</protein>
<organism evidence="2 3">
    <name type="scientific">Oryza sativa subsp. indica</name>
    <name type="common">Rice</name>
    <dbReference type="NCBI Taxonomy" id="39946"/>
    <lineage>
        <taxon>Eukaryota</taxon>
        <taxon>Viridiplantae</taxon>
        <taxon>Streptophyta</taxon>
        <taxon>Embryophyta</taxon>
        <taxon>Tracheophyta</taxon>
        <taxon>Spermatophyta</taxon>
        <taxon>Magnoliopsida</taxon>
        <taxon>Liliopsida</taxon>
        <taxon>Poales</taxon>
        <taxon>Poaceae</taxon>
        <taxon>BOP clade</taxon>
        <taxon>Oryzoideae</taxon>
        <taxon>Oryzeae</taxon>
        <taxon>Oryzinae</taxon>
        <taxon>Oryza</taxon>
        <taxon>Oryza sativa</taxon>
    </lineage>
</organism>
<dbReference type="Gene3D" id="1.20.58.1480">
    <property type="match status" value="1"/>
</dbReference>
<dbReference type="HOGENOM" id="CLU_048359_0_0_1"/>
<dbReference type="InterPro" id="IPR015947">
    <property type="entry name" value="PUA-like_sf"/>
</dbReference>
<dbReference type="OMA" id="EIPIVMY"/>
<evidence type="ECO:0000313" key="3">
    <source>
        <dbReference type="Proteomes" id="UP000007015"/>
    </source>
</evidence>
<feature type="domain" description="Lon N-terminal" evidence="1">
    <location>
        <begin position="81"/>
        <end position="283"/>
    </location>
</feature>
<reference evidence="2 3" key="1">
    <citation type="journal article" date="2005" name="PLoS Biol.">
        <title>The genomes of Oryza sativa: a history of duplications.</title>
        <authorList>
            <person name="Yu J."/>
            <person name="Wang J."/>
            <person name="Lin W."/>
            <person name="Li S."/>
            <person name="Li H."/>
            <person name="Zhou J."/>
            <person name="Ni P."/>
            <person name="Dong W."/>
            <person name="Hu S."/>
            <person name="Zeng C."/>
            <person name="Zhang J."/>
            <person name="Zhang Y."/>
            <person name="Li R."/>
            <person name="Xu Z."/>
            <person name="Li S."/>
            <person name="Li X."/>
            <person name="Zheng H."/>
            <person name="Cong L."/>
            <person name="Lin L."/>
            <person name="Yin J."/>
            <person name="Geng J."/>
            <person name="Li G."/>
            <person name="Shi J."/>
            <person name="Liu J."/>
            <person name="Lv H."/>
            <person name="Li J."/>
            <person name="Wang J."/>
            <person name="Deng Y."/>
            <person name="Ran L."/>
            <person name="Shi X."/>
            <person name="Wang X."/>
            <person name="Wu Q."/>
            <person name="Li C."/>
            <person name="Ren X."/>
            <person name="Wang J."/>
            <person name="Wang X."/>
            <person name="Li D."/>
            <person name="Liu D."/>
            <person name="Zhang X."/>
            <person name="Ji Z."/>
            <person name="Zhao W."/>
            <person name="Sun Y."/>
            <person name="Zhang Z."/>
            <person name="Bao J."/>
            <person name="Han Y."/>
            <person name="Dong L."/>
            <person name="Ji J."/>
            <person name="Chen P."/>
            <person name="Wu S."/>
            <person name="Liu J."/>
            <person name="Xiao Y."/>
            <person name="Bu D."/>
            <person name="Tan J."/>
            <person name="Yang L."/>
            <person name="Ye C."/>
            <person name="Zhang J."/>
            <person name="Xu J."/>
            <person name="Zhou Y."/>
            <person name="Yu Y."/>
            <person name="Zhang B."/>
            <person name="Zhuang S."/>
            <person name="Wei H."/>
            <person name="Liu B."/>
            <person name="Lei M."/>
            <person name="Yu H."/>
            <person name="Li Y."/>
            <person name="Xu H."/>
            <person name="Wei S."/>
            <person name="He X."/>
            <person name="Fang L."/>
            <person name="Zhang Z."/>
            <person name="Zhang Y."/>
            <person name="Huang X."/>
            <person name="Su Z."/>
            <person name="Tong W."/>
            <person name="Li J."/>
            <person name="Tong Z."/>
            <person name="Li S."/>
            <person name="Ye J."/>
            <person name="Wang L."/>
            <person name="Fang L."/>
            <person name="Lei T."/>
            <person name="Chen C."/>
            <person name="Chen H."/>
            <person name="Xu Z."/>
            <person name="Li H."/>
            <person name="Huang H."/>
            <person name="Zhang F."/>
            <person name="Xu H."/>
            <person name="Li N."/>
            <person name="Zhao C."/>
            <person name="Li S."/>
            <person name="Dong L."/>
            <person name="Huang Y."/>
            <person name="Li L."/>
            <person name="Xi Y."/>
            <person name="Qi Q."/>
            <person name="Li W."/>
            <person name="Zhang B."/>
            <person name="Hu W."/>
            <person name="Zhang Y."/>
            <person name="Tian X."/>
            <person name="Jiao Y."/>
            <person name="Liang X."/>
            <person name="Jin J."/>
            <person name="Gao L."/>
            <person name="Zheng W."/>
            <person name="Hao B."/>
            <person name="Liu S."/>
            <person name="Wang W."/>
            <person name="Yuan L."/>
            <person name="Cao M."/>
            <person name="McDermott J."/>
            <person name="Samudrala R."/>
            <person name="Wang J."/>
            <person name="Wong G.K."/>
            <person name="Yang H."/>
        </authorList>
    </citation>
    <scope>NUCLEOTIDE SEQUENCE [LARGE SCALE GENOMIC DNA]</scope>
    <source>
        <strain evidence="3">cv. 93-11</strain>
    </source>
</reference>
<dbReference type="EMBL" id="CM000128">
    <property type="protein sequence ID" value="EEC75451.1"/>
    <property type="molecule type" value="Genomic_DNA"/>
</dbReference>
<dbReference type="PANTHER" id="PTHR46732:SF3">
    <property type="entry name" value="ATP-DEPENDENT PROTEASE LA DOMAIN CONTAINING PROTEIN, EXPRESSED"/>
    <property type="match status" value="1"/>
</dbReference>
<dbReference type="Proteomes" id="UP000007015">
    <property type="component" value="Chromosome 3"/>
</dbReference>
<dbReference type="SUPFAM" id="SSF88697">
    <property type="entry name" value="PUA domain-like"/>
    <property type="match status" value="1"/>
</dbReference>
<sequence length="456" mass="49402">MALKTLQVPSSFARPINRSFIGSSSSSSSSSQFSLRPKPASARLAASVAGERRLECRGGSSLHGCVDEGAAAASRRRQEQAVEIPIVLFPSVVFPGATVQLQAFEFRYRIMVHTLLQEGVTRFGVVYSGGGVGGGVAAGEVGCVAHVVECERLVDGRFFLTCVGGDRFRVVGAVRTKPYVVARVQPLADAPPSQERGGDGGGDMVRHLVERVEEQLKNVAALSDKLGWSRPPLPFRATCSPSSLSFAVAREVVEDREEQQALLRLDDAAARLAREGRYLERRSRYLAAIAAIKDALGGHLYCNDKRRLEPFDGLQSIRKRSDVVLESMAVEASGDSIDGVGHFGQVFVIFPVFYRVAPIELESVACLRRAGATSHSHRSRLIEGAASKPMRGGCRRRRAHHKAVGTGDHPHFLRAAIVIGRVENKATILLSIELFSKLRISRLKRPLGDCATPKTS</sequence>
<proteinExistence type="predicted"/>
<dbReference type="STRING" id="39946.B8AJQ1"/>
<dbReference type="PANTHER" id="PTHR46732">
    <property type="entry name" value="ATP-DEPENDENT PROTEASE LA (LON) DOMAIN PROTEIN"/>
    <property type="match status" value="1"/>
</dbReference>
<dbReference type="Gene3D" id="2.30.130.40">
    <property type="entry name" value="LON domain-like"/>
    <property type="match status" value="1"/>
</dbReference>
<dbReference type="Pfam" id="PF02190">
    <property type="entry name" value="LON_substr_bdg"/>
    <property type="match status" value="1"/>
</dbReference>
<dbReference type="InterPro" id="IPR046336">
    <property type="entry name" value="Lon_prtase_N_sf"/>
</dbReference>
<accession>B8AJQ1</accession>
<evidence type="ECO:0000313" key="2">
    <source>
        <dbReference type="EMBL" id="EEC75451.1"/>
    </source>
</evidence>
<dbReference type="PROSITE" id="PS51787">
    <property type="entry name" value="LON_N"/>
    <property type="match status" value="1"/>
</dbReference>
<dbReference type="AlphaFoldDB" id="B8AJQ1"/>
<evidence type="ECO:0000259" key="1">
    <source>
        <dbReference type="PROSITE" id="PS51787"/>
    </source>
</evidence>
<dbReference type="SMART" id="SM00464">
    <property type="entry name" value="LON"/>
    <property type="match status" value="1"/>
</dbReference>
<keyword evidence="3" id="KW-1185">Reference proteome</keyword>
<dbReference type="Gramene" id="BGIOSGA010550-TA">
    <property type="protein sequence ID" value="BGIOSGA010550-PA"/>
    <property type="gene ID" value="BGIOSGA010550"/>
</dbReference>